<dbReference type="AlphaFoldDB" id="A0AAD6Q8A9"/>
<reference evidence="1" key="1">
    <citation type="journal article" date="2023" name="Mol. Ecol. Resour.">
        <title>Chromosome-level genome assembly of a triploid poplar Populus alba 'Berolinensis'.</title>
        <authorList>
            <person name="Chen S."/>
            <person name="Yu Y."/>
            <person name="Wang X."/>
            <person name="Wang S."/>
            <person name="Zhang T."/>
            <person name="Zhou Y."/>
            <person name="He R."/>
            <person name="Meng N."/>
            <person name="Wang Y."/>
            <person name="Liu W."/>
            <person name="Liu Z."/>
            <person name="Liu J."/>
            <person name="Guo Q."/>
            <person name="Huang H."/>
            <person name="Sederoff R.R."/>
            <person name="Wang G."/>
            <person name="Qu G."/>
            <person name="Chen S."/>
        </authorList>
    </citation>
    <scope>NUCLEOTIDE SEQUENCE</scope>
    <source>
        <strain evidence="1">SC-2020</strain>
    </source>
</reference>
<gene>
    <name evidence="1" type="ORF">NC653_025916</name>
</gene>
<comment type="caution">
    <text evidence="1">The sequence shown here is derived from an EMBL/GenBank/DDBJ whole genome shotgun (WGS) entry which is preliminary data.</text>
</comment>
<name>A0AAD6Q8A9_9ROSI</name>
<protein>
    <submittedName>
        <fullName evidence="1">Uncharacterized protein</fullName>
    </submittedName>
</protein>
<accession>A0AAD6Q8A9</accession>
<evidence type="ECO:0000313" key="1">
    <source>
        <dbReference type="EMBL" id="KAJ6982944.1"/>
    </source>
</evidence>
<keyword evidence="2" id="KW-1185">Reference proteome</keyword>
<evidence type="ECO:0000313" key="2">
    <source>
        <dbReference type="Proteomes" id="UP001164929"/>
    </source>
</evidence>
<dbReference type="EMBL" id="JAQIZT010000010">
    <property type="protein sequence ID" value="KAJ6982944.1"/>
    <property type="molecule type" value="Genomic_DNA"/>
</dbReference>
<proteinExistence type="predicted"/>
<organism evidence="1 2">
    <name type="scientific">Populus alba x Populus x berolinensis</name>
    <dbReference type="NCBI Taxonomy" id="444605"/>
    <lineage>
        <taxon>Eukaryota</taxon>
        <taxon>Viridiplantae</taxon>
        <taxon>Streptophyta</taxon>
        <taxon>Embryophyta</taxon>
        <taxon>Tracheophyta</taxon>
        <taxon>Spermatophyta</taxon>
        <taxon>Magnoliopsida</taxon>
        <taxon>eudicotyledons</taxon>
        <taxon>Gunneridae</taxon>
        <taxon>Pentapetalae</taxon>
        <taxon>rosids</taxon>
        <taxon>fabids</taxon>
        <taxon>Malpighiales</taxon>
        <taxon>Salicaceae</taxon>
        <taxon>Saliceae</taxon>
        <taxon>Populus</taxon>
    </lineage>
</organism>
<sequence length="167" mass="18381">MEDISEVASQWLRFCSGDRKKGLGVWPRDPCGAPEGSSRWQPPWPLPRIQRLLCSSAPPFLSASISTPSLPKPPLLPLILNTRWLSGGSAGGEKVKHEVHSRSTAKLQELCFENGGRVRFSRKSLKRHLVATIDKFIVHVARTDDGQKLSVRPLQIVPLLTGSTVDG</sequence>
<dbReference type="Proteomes" id="UP001164929">
    <property type="component" value="Chromosome 10"/>
</dbReference>